<evidence type="ECO:0000313" key="2">
    <source>
        <dbReference type="EMBL" id="ADE15962.1"/>
    </source>
</evidence>
<protein>
    <submittedName>
        <fullName evidence="2">Sterol 3-beta-glucosyltransferase</fullName>
        <ecNumber evidence="2">2.4.1.173</ecNumber>
    </submittedName>
</protein>
<dbReference type="InterPro" id="IPR050426">
    <property type="entry name" value="Glycosyltransferase_28"/>
</dbReference>
<dbReference type="RefSeq" id="WP_013033814.1">
    <property type="nucleotide sequence ID" value="NC_013960.1"/>
</dbReference>
<organism evidence="2 3">
    <name type="scientific">Nitrosococcus halophilus (strain Nc4)</name>
    <dbReference type="NCBI Taxonomy" id="472759"/>
    <lineage>
        <taxon>Bacteria</taxon>
        <taxon>Pseudomonadati</taxon>
        <taxon>Pseudomonadota</taxon>
        <taxon>Gammaproteobacteria</taxon>
        <taxon>Chromatiales</taxon>
        <taxon>Chromatiaceae</taxon>
        <taxon>Nitrosococcus</taxon>
    </lineage>
</organism>
<dbReference type="AlphaFoldDB" id="D5BYH4"/>
<sequence length="444" mass="48639">MRIGIQTWGSEGDIRPFLVLGGALSEAGHSVTVVVTDLDDRDYSSYEERLGIQVRHVMTPVISSPTELERIGELILRENHPARQGKLIIDQLFLPTVPELYDAALELCSGSDLVIGHFMHYPLRIAAEVYGIPEFSVTLAHNLIPSRYIVPTGVPDLGRWANPAWWWLIKKLLNQMFLAEVNGLRRQAGLPLAKDLVTAWQSSKLNLVAVSSSIFPRQPDWTAEHQVCGFLGFSQARDKDSIPSVIEDFLAEGIPPLFMTFGSLTPKSDQAWPQTLELFVDTVRRAGCRAIIQGWPDSGVSVLLDNRILLCPPPLPHYLIFPHCAAIVHHGGAGTTHSTLAAGVPSIVVPHVADQFFWGKELKRLGVAPRPLLRKKLTAARLARRIQATIGSLAMGDRAAQLGQLLRQENGPINAVRLIQRAMGELGAKGSSTLSDTPSATTVD</sequence>
<dbReference type="SUPFAM" id="SSF53756">
    <property type="entry name" value="UDP-Glycosyltransferase/glycogen phosphorylase"/>
    <property type="match status" value="1"/>
</dbReference>
<dbReference type="PANTHER" id="PTHR48050:SF13">
    <property type="entry name" value="STEROL 3-BETA-GLUCOSYLTRANSFERASE UGT80A2"/>
    <property type="match status" value="1"/>
</dbReference>
<proteinExistence type="predicted"/>
<gene>
    <name evidence="2" type="ordered locus">Nhal_2899</name>
</gene>
<dbReference type="STRING" id="472759.Nhal_2899"/>
<dbReference type="OrthoDB" id="9805366at2"/>
<dbReference type="InterPro" id="IPR010610">
    <property type="entry name" value="EryCIII-like_C"/>
</dbReference>
<accession>D5BYH4</accession>
<dbReference type="GO" id="GO:0017000">
    <property type="term" value="P:antibiotic biosynthetic process"/>
    <property type="evidence" value="ECO:0007669"/>
    <property type="project" value="UniProtKB-ARBA"/>
</dbReference>
<dbReference type="InterPro" id="IPR002213">
    <property type="entry name" value="UDP_glucos_trans"/>
</dbReference>
<dbReference type="EMBL" id="CP001798">
    <property type="protein sequence ID" value="ADE15962.1"/>
    <property type="molecule type" value="Genomic_DNA"/>
</dbReference>
<dbReference type="Pfam" id="PF06722">
    <property type="entry name" value="EryCIII-like_C"/>
    <property type="match status" value="1"/>
</dbReference>
<dbReference type="CDD" id="cd03784">
    <property type="entry name" value="GT1_Gtf-like"/>
    <property type="match status" value="1"/>
</dbReference>
<feature type="domain" description="Erythromycin biosynthesis protein CIII-like C-terminal" evidence="1">
    <location>
        <begin position="316"/>
        <end position="404"/>
    </location>
</feature>
<dbReference type="CAZy" id="GT1">
    <property type="family name" value="Glycosyltransferase Family 1"/>
</dbReference>
<dbReference type="Proteomes" id="UP000001844">
    <property type="component" value="Chromosome"/>
</dbReference>
<dbReference type="HOGENOM" id="CLU_000537_8_0_6"/>
<dbReference type="PANTHER" id="PTHR48050">
    <property type="entry name" value="STEROL 3-BETA-GLUCOSYLTRANSFERASE"/>
    <property type="match status" value="1"/>
</dbReference>
<keyword evidence="2" id="KW-0808">Transferase</keyword>
<evidence type="ECO:0000313" key="3">
    <source>
        <dbReference type="Proteomes" id="UP000001844"/>
    </source>
</evidence>
<keyword evidence="3" id="KW-1185">Reference proteome</keyword>
<dbReference type="EC" id="2.4.1.173" evidence="2"/>
<evidence type="ECO:0000259" key="1">
    <source>
        <dbReference type="Pfam" id="PF06722"/>
    </source>
</evidence>
<reference evidence="3" key="1">
    <citation type="submission" date="2010-04" db="EMBL/GenBank/DDBJ databases">
        <title>Complete genome sequence of Nitrosococcus halophilus Nc4, a salt-adapted, aerobic obligate ammonia-oxidizing sulfur purple bacterium.</title>
        <authorList>
            <consortium name="US DOE Joint Genome Institute"/>
            <person name="Campbell M.A."/>
            <person name="Malfatti S.A."/>
            <person name="Chain P.S.G."/>
            <person name="Heidelberg J.F."/>
            <person name="Ward B.B."/>
            <person name="Klotz M.G."/>
        </authorList>
    </citation>
    <scope>NUCLEOTIDE SEQUENCE [LARGE SCALE GENOMIC DNA]</scope>
    <source>
        <strain evidence="3">Nc4</strain>
    </source>
</reference>
<name>D5BYH4_NITHN</name>
<dbReference type="KEGG" id="nhl:Nhal_2899"/>
<dbReference type="GO" id="GO:0016906">
    <property type="term" value="F:sterol 3-beta-glucosyltransferase activity"/>
    <property type="evidence" value="ECO:0007669"/>
    <property type="project" value="UniProtKB-EC"/>
</dbReference>
<dbReference type="eggNOG" id="COG1819">
    <property type="taxonomic scope" value="Bacteria"/>
</dbReference>
<keyword evidence="2" id="KW-0328">Glycosyltransferase</keyword>
<dbReference type="FunFam" id="3.40.50.2000:FF:000009">
    <property type="entry name" value="Sterol 3-beta-glucosyltransferase UGT80A2"/>
    <property type="match status" value="1"/>
</dbReference>
<dbReference type="Gene3D" id="3.40.50.2000">
    <property type="entry name" value="Glycogen Phosphorylase B"/>
    <property type="match status" value="2"/>
</dbReference>